<dbReference type="AlphaFoldDB" id="A0A486XSM9"/>
<gene>
    <name evidence="1" type="ORF">BAL341_2657</name>
</gene>
<dbReference type="EMBL" id="CAAJGR010000130">
    <property type="protein sequence ID" value="VHO05573.1"/>
    <property type="molecule type" value="Genomic_DNA"/>
</dbReference>
<reference evidence="1" key="1">
    <citation type="submission" date="2019-04" db="EMBL/GenBank/DDBJ databases">
        <authorList>
            <person name="Brambilla D."/>
        </authorList>
    </citation>
    <scope>NUCLEOTIDE SEQUENCE</scope>
    <source>
        <strain evidence="1">BAL1</strain>
    </source>
</reference>
<evidence type="ECO:0000313" key="1">
    <source>
        <dbReference type="EMBL" id="VHO05573.1"/>
    </source>
</evidence>
<sequence>MFFSSPSVLRFYYVKNTSCKNSNLIAKAISNIKRLIKPQDAISVQPQLLKYVQELYNSDFGEINMNVKGG</sequence>
<accession>A0A486XSM9</accession>
<proteinExistence type="predicted"/>
<name>A0A486XSM9_9GAMM</name>
<organism evidence="1">
    <name type="scientific">Rheinheimera sp. BAL341</name>
    <dbReference type="NCBI Taxonomy" id="1708203"/>
    <lineage>
        <taxon>Bacteria</taxon>
        <taxon>Pseudomonadati</taxon>
        <taxon>Pseudomonadota</taxon>
        <taxon>Gammaproteobacteria</taxon>
        <taxon>Chromatiales</taxon>
        <taxon>Chromatiaceae</taxon>
        <taxon>Rheinheimera</taxon>
    </lineage>
</organism>
<protein>
    <submittedName>
        <fullName evidence="1">Uncharacterized protein</fullName>
    </submittedName>
</protein>